<accession>A0A369AES8</accession>
<proteinExistence type="predicted"/>
<dbReference type="RefSeq" id="WP_144686966.1">
    <property type="nucleotide sequence ID" value="NZ_QPJU01000011.1"/>
</dbReference>
<reference evidence="1 2" key="1">
    <citation type="submission" date="2018-07" db="EMBL/GenBank/DDBJ databases">
        <title>Genomic Encyclopedia of Type Strains, Phase IV (KMG-IV): sequencing the most valuable type-strain genomes for metagenomic binning, comparative biology and taxonomic classification.</title>
        <authorList>
            <person name="Goeker M."/>
        </authorList>
    </citation>
    <scope>NUCLEOTIDE SEQUENCE [LARGE SCALE GENOMIC DNA]</scope>
    <source>
        <strain evidence="1 2">DSM 100911</strain>
    </source>
</reference>
<comment type="caution">
    <text evidence="1">The sequence shown here is derived from an EMBL/GenBank/DDBJ whole genome shotgun (WGS) entry which is preliminary data.</text>
</comment>
<dbReference type="OrthoDB" id="9900097at2"/>
<evidence type="ECO:0000313" key="2">
    <source>
        <dbReference type="Proteomes" id="UP000252174"/>
    </source>
</evidence>
<evidence type="ECO:0000313" key="1">
    <source>
        <dbReference type="EMBL" id="RCX07850.1"/>
    </source>
</evidence>
<keyword evidence="2" id="KW-1185">Reference proteome</keyword>
<dbReference type="EMBL" id="QPJU01000011">
    <property type="protein sequence ID" value="RCX07850.1"/>
    <property type="molecule type" value="Genomic_DNA"/>
</dbReference>
<sequence length="185" mass="20111">MSRLLIPDAGPLFSLAAGDLLHLLLKFRLGLTDVVCAETVHRGLAANASIEARNLLAFYNIHAEHIETFTTQVGASLARLRAQEPNYQTPPNLGELSIQSLLIDLQLQAPAARPLVLFEDAWFLRNAAALPKTCVLLSTQAFLEYAAEKAWIASAAQARQQIALARPTAWTESVQIAPAGPRPPR</sequence>
<organism evidence="1 2">
    <name type="scientific">Extensimonas vulgaris</name>
    <dbReference type="NCBI Taxonomy" id="1031594"/>
    <lineage>
        <taxon>Bacteria</taxon>
        <taxon>Pseudomonadati</taxon>
        <taxon>Pseudomonadota</taxon>
        <taxon>Betaproteobacteria</taxon>
        <taxon>Burkholderiales</taxon>
        <taxon>Comamonadaceae</taxon>
        <taxon>Extensimonas</taxon>
    </lineage>
</organism>
<gene>
    <name evidence="1" type="ORF">DFR45_11137</name>
</gene>
<protein>
    <submittedName>
        <fullName evidence="1">Uncharacterized protein</fullName>
    </submittedName>
</protein>
<name>A0A369AES8_9BURK</name>
<dbReference type="AlphaFoldDB" id="A0A369AES8"/>
<dbReference type="Proteomes" id="UP000252174">
    <property type="component" value="Unassembled WGS sequence"/>
</dbReference>